<dbReference type="Gene3D" id="3.30.565.10">
    <property type="entry name" value="Histidine kinase-like ATPase, C-terminal domain"/>
    <property type="match status" value="1"/>
</dbReference>
<dbReference type="InterPro" id="IPR005467">
    <property type="entry name" value="His_kinase_dom"/>
</dbReference>
<dbReference type="Pfam" id="PF02518">
    <property type="entry name" value="HATPase_c"/>
    <property type="match status" value="1"/>
</dbReference>
<dbReference type="PANTHER" id="PTHR43047:SF72">
    <property type="entry name" value="OSMOSENSING HISTIDINE PROTEIN KINASE SLN1"/>
    <property type="match status" value="1"/>
</dbReference>
<dbReference type="InterPro" id="IPR003594">
    <property type="entry name" value="HATPase_dom"/>
</dbReference>
<keyword evidence="3" id="KW-0808">Transferase</keyword>
<evidence type="ECO:0000256" key="4">
    <source>
        <dbReference type="ARBA" id="ARBA00022777"/>
    </source>
</evidence>
<organism evidence="8 9">
    <name type="scientific">Cypionkella sinensis</name>
    <dbReference type="NCBI Taxonomy" id="1756043"/>
    <lineage>
        <taxon>Bacteria</taxon>
        <taxon>Pseudomonadati</taxon>
        <taxon>Pseudomonadota</taxon>
        <taxon>Alphaproteobacteria</taxon>
        <taxon>Rhodobacterales</taxon>
        <taxon>Paracoccaceae</taxon>
        <taxon>Cypionkella</taxon>
    </lineage>
</organism>
<feature type="domain" description="Histidine kinase" evidence="6">
    <location>
        <begin position="14"/>
        <end position="228"/>
    </location>
</feature>
<dbReference type="SUPFAM" id="SSF55874">
    <property type="entry name" value="ATPase domain of HSP90 chaperone/DNA topoisomerase II/histidine kinase"/>
    <property type="match status" value="1"/>
</dbReference>
<dbReference type="InterPro" id="IPR036890">
    <property type="entry name" value="HATPase_C_sf"/>
</dbReference>
<dbReference type="EMBL" id="JBHRTO010000001">
    <property type="protein sequence ID" value="MFC3181043.1"/>
    <property type="molecule type" value="Genomic_DNA"/>
</dbReference>
<dbReference type="Gene3D" id="3.40.50.2300">
    <property type="match status" value="1"/>
</dbReference>
<sequence length="503" mass="53599">MHNAAPPDAQTVALLGHDLRATLSEVIGGLRLIEPDLLPPAPRGHLARTQAASEALALLLEQALALLTQTPLHPSALPVALHTEHLLHSLRLRWTARAAEKGLAFHLHANGLPAQLPFDPAGLERILANLLNNALHYADAGTITCILQITASHHMQITVQDQGKGFAPATLARLYACDNHDKTSAEKPGSGMGLHIVWQIVTQMGGQISAANHAAGGAEVVVLLPLPQMPTAPPPAVIPAKTGTLQGRRVLIADDSETGRLLMVQYLASQGAQVTEAADGLQVLKHLGQARFDALLIDIEMPHTSGLEVIRHIRSQPGALAQLPILAVTAYQMRANKAAIRSAGADGLLCKPVLDASTLCDALLQVLQRKPGQEPSPAQIEPAQFQDLLDMAGPKMAAELLDHLQKDLRAAERGLLAAAQGPDWLEVRRQTHVMIALAGTAGANLLHQLAQSMNALAHQPVPDAEALQRLLPQTLEQLDMLIHFIDQKISPPPISNPSPRDPA</sequence>
<dbReference type="InterPro" id="IPR011006">
    <property type="entry name" value="CheY-like_superfamily"/>
</dbReference>
<dbReference type="CDD" id="cd17546">
    <property type="entry name" value="REC_hyHK_CKI1_RcsC-like"/>
    <property type="match status" value="1"/>
</dbReference>
<accession>A0ABV7IZ05</accession>
<evidence type="ECO:0000256" key="3">
    <source>
        <dbReference type="ARBA" id="ARBA00022679"/>
    </source>
</evidence>
<dbReference type="SUPFAM" id="SSF47226">
    <property type="entry name" value="Histidine-containing phosphotransfer domain, HPT domain"/>
    <property type="match status" value="1"/>
</dbReference>
<comment type="catalytic activity">
    <reaction evidence="1">
        <text>ATP + protein L-histidine = ADP + protein N-phospho-L-histidine.</text>
        <dbReference type="EC" id="2.7.13.3"/>
    </reaction>
</comment>
<dbReference type="Gene3D" id="1.20.120.160">
    <property type="entry name" value="HPT domain"/>
    <property type="match status" value="1"/>
</dbReference>
<evidence type="ECO:0000313" key="8">
    <source>
        <dbReference type="EMBL" id="MFC3181043.1"/>
    </source>
</evidence>
<dbReference type="SUPFAM" id="SSF52172">
    <property type="entry name" value="CheY-like"/>
    <property type="match status" value="1"/>
</dbReference>
<dbReference type="CDD" id="cd00075">
    <property type="entry name" value="HATPase"/>
    <property type="match status" value="1"/>
</dbReference>
<dbReference type="PANTHER" id="PTHR43047">
    <property type="entry name" value="TWO-COMPONENT HISTIDINE PROTEIN KINASE"/>
    <property type="match status" value="1"/>
</dbReference>
<dbReference type="InterPro" id="IPR036641">
    <property type="entry name" value="HPT_dom_sf"/>
</dbReference>
<dbReference type="Pfam" id="PF00072">
    <property type="entry name" value="Response_reg"/>
    <property type="match status" value="1"/>
</dbReference>
<feature type="domain" description="Response regulatory" evidence="7">
    <location>
        <begin position="249"/>
        <end position="366"/>
    </location>
</feature>
<evidence type="ECO:0000259" key="7">
    <source>
        <dbReference type="PROSITE" id="PS50110"/>
    </source>
</evidence>
<keyword evidence="4" id="KW-0418">Kinase</keyword>
<dbReference type="PROSITE" id="PS50110">
    <property type="entry name" value="RESPONSE_REGULATORY"/>
    <property type="match status" value="1"/>
</dbReference>
<gene>
    <name evidence="8" type="ORF">ACFOGH_08590</name>
</gene>
<name>A0ABV7IZ05_9RHOB</name>
<dbReference type="EC" id="2.7.13.3" evidence="2"/>
<dbReference type="Proteomes" id="UP001595547">
    <property type="component" value="Unassembled WGS sequence"/>
</dbReference>
<dbReference type="InterPro" id="IPR001789">
    <property type="entry name" value="Sig_transdc_resp-reg_receiver"/>
</dbReference>
<dbReference type="SMART" id="SM00448">
    <property type="entry name" value="REC"/>
    <property type="match status" value="1"/>
</dbReference>
<dbReference type="PRINTS" id="PR00344">
    <property type="entry name" value="BCTRLSENSOR"/>
</dbReference>
<evidence type="ECO:0000256" key="1">
    <source>
        <dbReference type="ARBA" id="ARBA00000085"/>
    </source>
</evidence>
<reference evidence="9" key="1">
    <citation type="journal article" date="2019" name="Int. J. Syst. Evol. Microbiol.">
        <title>The Global Catalogue of Microorganisms (GCM) 10K type strain sequencing project: providing services to taxonomists for standard genome sequencing and annotation.</title>
        <authorList>
            <consortium name="The Broad Institute Genomics Platform"/>
            <consortium name="The Broad Institute Genome Sequencing Center for Infectious Disease"/>
            <person name="Wu L."/>
            <person name="Ma J."/>
        </authorList>
    </citation>
    <scope>NUCLEOTIDE SEQUENCE [LARGE SCALE GENOMIC DNA]</scope>
    <source>
        <strain evidence="9">KCTC 52039</strain>
    </source>
</reference>
<protein>
    <recommendedName>
        <fullName evidence="2">histidine kinase</fullName>
        <ecNumber evidence="2">2.7.13.3</ecNumber>
    </recommendedName>
</protein>
<evidence type="ECO:0000256" key="2">
    <source>
        <dbReference type="ARBA" id="ARBA00012438"/>
    </source>
</evidence>
<evidence type="ECO:0000259" key="6">
    <source>
        <dbReference type="PROSITE" id="PS50109"/>
    </source>
</evidence>
<dbReference type="InterPro" id="IPR004358">
    <property type="entry name" value="Sig_transdc_His_kin-like_C"/>
</dbReference>
<comment type="caution">
    <text evidence="8">The sequence shown here is derived from an EMBL/GenBank/DDBJ whole genome shotgun (WGS) entry which is preliminary data.</text>
</comment>
<proteinExistence type="predicted"/>
<evidence type="ECO:0000313" key="9">
    <source>
        <dbReference type="Proteomes" id="UP001595547"/>
    </source>
</evidence>
<dbReference type="RefSeq" id="WP_380072657.1">
    <property type="nucleotide sequence ID" value="NZ_JBHRTO010000001.1"/>
</dbReference>
<dbReference type="SMART" id="SM00387">
    <property type="entry name" value="HATPase_c"/>
    <property type="match status" value="1"/>
</dbReference>
<keyword evidence="9" id="KW-1185">Reference proteome</keyword>
<keyword evidence="5" id="KW-0597">Phosphoprotein</keyword>
<evidence type="ECO:0000256" key="5">
    <source>
        <dbReference type="PROSITE-ProRule" id="PRU00169"/>
    </source>
</evidence>
<dbReference type="PROSITE" id="PS50109">
    <property type="entry name" value="HIS_KIN"/>
    <property type="match status" value="1"/>
</dbReference>
<feature type="modified residue" description="4-aspartylphosphate" evidence="5">
    <location>
        <position position="298"/>
    </location>
</feature>